<evidence type="ECO:0000313" key="8">
    <source>
        <dbReference type="EMBL" id="SGZ54044.1"/>
    </source>
</evidence>
<dbReference type="GO" id="GO:0000976">
    <property type="term" value="F:transcription cis-regulatory region binding"/>
    <property type="evidence" value="ECO:0007669"/>
    <property type="project" value="TreeGrafter"/>
</dbReference>
<dbReference type="GO" id="GO:0008270">
    <property type="term" value="F:zinc ion binding"/>
    <property type="evidence" value="ECO:0007669"/>
    <property type="project" value="InterPro"/>
</dbReference>
<feature type="region of interest" description="Disordered" evidence="6">
    <location>
        <begin position="656"/>
        <end position="690"/>
    </location>
</feature>
<evidence type="ECO:0000256" key="2">
    <source>
        <dbReference type="ARBA" id="ARBA00023015"/>
    </source>
</evidence>
<dbReference type="InterPro" id="IPR051089">
    <property type="entry name" value="prtT"/>
</dbReference>
<proteinExistence type="predicted"/>
<dbReference type="InterPro" id="IPR036864">
    <property type="entry name" value="Zn2-C6_fun-type_DNA-bd_sf"/>
</dbReference>
<feature type="region of interest" description="Disordered" evidence="6">
    <location>
        <begin position="1"/>
        <end position="24"/>
    </location>
</feature>
<dbReference type="EMBL" id="LT635759">
    <property type="protein sequence ID" value="SGZ54044.1"/>
    <property type="molecule type" value="Genomic_DNA"/>
</dbReference>
<dbReference type="GO" id="GO:0000981">
    <property type="term" value="F:DNA-binding transcription factor activity, RNA polymerase II-specific"/>
    <property type="evidence" value="ECO:0007669"/>
    <property type="project" value="InterPro"/>
</dbReference>
<dbReference type="AlphaFoldDB" id="A0A1L0DBY0"/>
<organism evidence="8 9">
    <name type="scientific">Sungouiella intermedia</name>
    <dbReference type="NCBI Taxonomy" id="45354"/>
    <lineage>
        <taxon>Eukaryota</taxon>
        <taxon>Fungi</taxon>
        <taxon>Dikarya</taxon>
        <taxon>Ascomycota</taxon>
        <taxon>Saccharomycotina</taxon>
        <taxon>Pichiomycetes</taxon>
        <taxon>Metschnikowiaceae</taxon>
        <taxon>Sungouiella</taxon>
    </lineage>
</organism>
<evidence type="ECO:0000256" key="4">
    <source>
        <dbReference type="ARBA" id="ARBA00023163"/>
    </source>
</evidence>
<dbReference type="Gene3D" id="4.10.240.10">
    <property type="entry name" value="Zn(2)-C6 fungal-type DNA-binding domain"/>
    <property type="match status" value="1"/>
</dbReference>
<dbReference type="Proteomes" id="UP000182334">
    <property type="component" value="Chromosome IV"/>
</dbReference>
<evidence type="ECO:0000256" key="6">
    <source>
        <dbReference type="SAM" id="MobiDB-lite"/>
    </source>
</evidence>
<evidence type="ECO:0000313" key="9">
    <source>
        <dbReference type="Proteomes" id="UP000182334"/>
    </source>
</evidence>
<keyword evidence="2" id="KW-0805">Transcription regulation</keyword>
<gene>
    <name evidence="8" type="ORF">SAMEA4029010_CIC11G00000001921</name>
</gene>
<dbReference type="STRING" id="45354.A0A1L0DBY0"/>
<dbReference type="PROSITE" id="PS00463">
    <property type="entry name" value="ZN2_CY6_FUNGAL_1"/>
    <property type="match status" value="1"/>
</dbReference>
<dbReference type="InterPro" id="IPR001138">
    <property type="entry name" value="Zn2Cys6_DnaBD"/>
</dbReference>
<keyword evidence="9" id="KW-1185">Reference proteome</keyword>
<comment type="subcellular location">
    <subcellularLocation>
        <location evidence="1">Nucleus</location>
    </subcellularLocation>
</comment>
<feature type="region of interest" description="Disordered" evidence="6">
    <location>
        <begin position="98"/>
        <end position="135"/>
    </location>
</feature>
<evidence type="ECO:0000256" key="5">
    <source>
        <dbReference type="ARBA" id="ARBA00023242"/>
    </source>
</evidence>
<dbReference type="SMART" id="SM00066">
    <property type="entry name" value="GAL4"/>
    <property type="match status" value="1"/>
</dbReference>
<dbReference type="CDD" id="cd00067">
    <property type="entry name" value="GAL4"/>
    <property type="match status" value="1"/>
</dbReference>
<reference evidence="8 9" key="1">
    <citation type="submission" date="2016-10" db="EMBL/GenBank/DDBJ databases">
        <authorList>
            <person name="de Groot N.N."/>
        </authorList>
    </citation>
    <scope>NUCLEOTIDE SEQUENCE [LARGE SCALE GENOMIC DNA]</scope>
    <source>
        <strain evidence="8 9">CBS 141442</strain>
    </source>
</reference>
<dbReference type="SUPFAM" id="SSF57701">
    <property type="entry name" value="Zn2/Cys6 DNA-binding domain"/>
    <property type="match status" value="1"/>
</dbReference>
<evidence type="ECO:0000259" key="7">
    <source>
        <dbReference type="PROSITE" id="PS00463"/>
    </source>
</evidence>
<dbReference type="GO" id="GO:0005634">
    <property type="term" value="C:nucleus"/>
    <property type="evidence" value="ECO:0007669"/>
    <property type="project" value="UniProtKB-SubCell"/>
</dbReference>
<name>A0A1L0DBY0_9ASCO</name>
<keyword evidence="3" id="KW-0238">DNA-binding</keyword>
<feature type="domain" description="Zn(2)-C6 fungal-type" evidence="7">
    <location>
        <begin position="29"/>
        <end position="62"/>
    </location>
</feature>
<feature type="compositionally biased region" description="Basic and acidic residues" evidence="6">
    <location>
        <begin position="658"/>
        <end position="673"/>
    </location>
</feature>
<protein>
    <submittedName>
        <fullName evidence="8">CIC11C00000001921</fullName>
    </submittedName>
</protein>
<sequence length="814" mass="92280">MSVAEETESVTSESASSPHKSTRIRRMKACKQCHSLKVRCTPVNASDPYLPCVRCLNSNKVCEIDMDQPRKRRKRATKKEYESIAELHEQIADLQEQLQAARRSNKDSRSESLVPERPTPEHIPAGPTVSDKQSPPFISKVDLEEEMSNLCEENINFAEIFEEIRVVSSKRQQLLQKDRMKDAISAGIISVDAARQRLQLYREKLYPAHPLVEIEDSVTVEMLIRDQPFLFNAIMTTTTILVEDARDQDMSLTLENHAMEGIVNEVMVAGTKSVELLKALILLSLWYNSPEFFKLRRYHIFNCVAVTLLHDLGIFNRSSVTFSSDAKLIHKNDENYKSLEYRSLILILYFSTVSICLILRRTVFVRWTPYVNESCEVLEQMGEQKYRTLAMFLRLNHQLERMHNLIHSHEYAEKPRLSKYIRAEFQTNLAIIKARMSPDDHRHLAYYYSVEAYLYQPALPDVQWAGTNVGNFPKLDSGTLSAIAHCTASCLFALDEFAKLLATEIAGLPLFYSSRIIYTAGILLRLRYLILSLPSHIEKEMVPKYAILTIQKLSKQFREAQSKFPCNFFLKKMGIILQLFIQTYVTQVMDLLKKNEGYTSTSFKSPPISIADRDDLVHVATTLQGVTGNLITDPQGPSATTLPLDLLSFAAAAFRNNSEQKEPSKPEEKKEVQHPLSNGFPPDRPGTAPNLPVPMHFPQQTPAPPWYGSGSFHGGVPSPISRNDDRRKVPLVNPNVSSTSVLTGPTLEGYLVGPHNSVNEAMNSMEPELTSQGNSFFNIDDEFWSNLLSTDSNKFHFAQSEPLHTDNVLYQNAI</sequence>
<dbReference type="OrthoDB" id="4454541at2759"/>
<evidence type="ECO:0000256" key="1">
    <source>
        <dbReference type="ARBA" id="ARBA00004123"/>
    </source>
</evidence>
<dbReference type="PANTHER" id="PTHR31845">
    <property type="entry name" value="FINGER DOMAIN PROTEIN, PUTATIVE-RELATED"/>
    <property type="match status" value="1"/>
</dbReference>
<accession>A0A1L0DBY0</accession>
<keyword evidence="5" id="KW-0539">Nucleus</keyword>
<dbReference type="PANTHER" id="PTHR31845:SF10">
    <property type="entry name" value="ZN(II)2CYS6 TRANSCRIPTION FACTOR (EUROFUNG)"/>
    <property type="match status" value="1"/>
</dbReference>
<keyword evidence="4" id="KW-0804">Transcription</keyword>
<evidence type="ECO:0000256" key="3">
    <source>
        <dbReference type="ARBA" id="ARBA00023125"/>
    </source>
</evidence>